<dbReference type="InterPro" id="IPR023346">
    <property type="entry name" value="Lysozyme-like_dom_sf"/>
</dbReference>
<dbReference type="PANTHER" id="PTHR30163:SF8">
    <property type="entry name" value="LYTIC MUREIN TRANSGLYCOSYLASE"/>
    <property type="match status" value="1"/>
</dbReference>
<name>A0A4Y9ESL5_9SPHN</name>
<dbReference type="InterPro" id="IPR043426">
    <property type="entry name" value="MltB-like"/>
</dbReference>
<dbReference type="NCBIfam" id="TIGR02283">
    <property type="entry name" value="MltB_2"/>
    <property type="match status" value="1"/>
</dbReference>
<dbReference type="InterPro" id="IPR011970">
    <property type="entry name" value="MltB_2"/>
</dbReference>
<evidence type="ECO:0000259" key="1">
    <source>
        <dbReference type="Pfam" id="PF13406"/>
    </source>
</evidence>
<dbReference type="SUPFAM" id="SSF53955">
    <property type="entry name" value="Lysozyme-like"/>
    <property type="match status" value="1"/>
</dbReference>
<dbReference type="GO" id="GO:0009253">
    <property type="term" value="P:peptidoglycan catabolic process"/>
    <property type="evidence" value="ECO:0007669"/>
    <property type="project" value="TreeGrafter"/>
</dbReference>
<dbReference type="Proteomes" id="UP000297737">
    <property type="component" value="Unassembled WGS sequence"/>
</dbReference>
<evidence type="ECO:0000313" key="2">
    <source>
        <dbReference type="EMBL" id="TFU06661.1"/>
    </source>
</evidence>
<dbReference type="PANTHER" id="PTHR30163">
    <property type="entry name" value="MEMBRANE-BOUND LYTIC MUREIN TRANSGLYCOSYLASE B"/>
    <property type="match status" value="1"/>
</dbReference>
<dbReference type="Pfam" id="PF13406">
    <property type="entry name" value="SLT_2"/>
    <property type="match status" value="1"/>
</dbReference>
<keyword evidence="3" id="KW-1185">Reference proteome</keyword>
<dbReference type="CDD" id="cd13399">
    <property type="entry name" value="Slt35-like"/>
    <property type="match status" value="1"/>
</dbReference>
<reference evidence="2 3" key="1">
    <citation type="submission" date="2019-02" db="EMBL/GenBank/DDBJ databases">
        <title>Polymorphobacter sp. isolated from the lake at the Tibet of China.</title>
        <authorList>
            <person name="Li A."/>
        </authorList>
    </citation>
    <scope>NUCLEOTIDE SEQUENCE [LARGE SCALE GENOMIC DNA]</scope>
    <source>
        <strain evidence="2 3">DJ1R-1</strain>
    </source>
</reference>
<dbReference type="Gene3D" id="1.10.8.350">
    <property type="entry name" value="Bacterial muramidase"/>
    <property type="match status" value="1"/>
</dbReference>
<proteinExistence type="predicted"/>
<dbReference type="GO" id="GO:0008933">
    <property type="term" value="F:peptidoglycan lytic transglycosylase activity"/>
    <property type="evidence" value="ECO:0007669"/>
    <property type="project" value="TreeGrafter"/>
</dbReference>
<evidence type="ECO:0000313" key="3">
    <source>
        <dbReference type="Proteomes" id="UP000297737"/>
    </source>
</evidence>
<organism evidence="2 3">
    <name type="scientific">Glacieibacterium arshaanense</name>
    <dbReference type="NCBI Taxonomy" id="2511025"/>
    <lineage>
        <taxon>Bacteria</taxon>
        <taxon>Pseudomonadati</taxon>
        <taxon>Pseudomonadota</taxon>
        <taxon>Alphaproteobacteria</taxon>
        <taxon>Sphingomonadales</taxon>
        <taxon>Sphingosinicellaceae</taxon>
        <taxon>Glacieibacterium</taxon>
    </lineage>
</organism>
<dbReference type="OrthoDB" id="9808544at2"/>
<dbReference type="Gene3D" id="1.10.530.10">
    <property type="match status" value="1"/>
</dbReference>
<accession>A0A4Y9ESL5</accession>
<protein>
    <submittedName>
        <fullName evidence="2">Lytic murein transglycosylase</fullName>
    </submittedName>
</protein>
<dbReference type="InterPro" id="IPR031304">
    <property type="entry name" value="SLT_2"/>
</dbReference>
<dbReference type="AlphaFoldDB" id="A0A4Y9ESL5"/>
<gene>
    <name evidence="2" type="ORF">EUV02_04840</name>
</gene>
<dbReference type="EMBL" id="SIHO01000001">
    <property type="protein sequence ID" value="TFU06661.1"/>
    <property type="molecule type" value="Genomic_DNA"/>
</dbReference>
<sequence length="336" mass="36624">MRAQNVPAVPPPPDVVVNPGFSVWLADYARAAKARGLDPAAIATTTGGLSYSPRVVELDRAQPDDSNRTQSQFSDYLSRRLDGSRINRGRALHEDMAAKFAEIEARTGVPANIILGIWGMESSYGVNTGNFDVPRAVASLAYDGRRRELFTKELDASVAIIAKGLARRDELKGSWAGAMGQPQFLPSSYLAYAVDGDGDGHADIWDSKPDVAASIGNYLAKNGWRRGQPWGMRVVVPGNLERWRVRNLVQPDQCVRPMQRHSRWISVGEWKALGLIPMGKPWPADDTLATLVEPDGPGTPAYLTFGNYRALLAYNCSNFYALSVALLGDAIDQPGN</sequence>
<feature type="domain" description="Transglycosylase SLT" evidence="1">
    <location>
        <begin position="21"/>
        <end position="329"/>
    </location>
</feature>
<comment type="caution">
    <text evidence="2">The sequence shown here is derived from an EMBL/GenBank/DDBJ whole genome shotgun (WGS) entry which is preliminary data.</text>
</comment>